<accession>A0A915HPQ4</accession>
<reference evidence="2" key="1">
    <citation type="submission" date="2022-11" db="UniProtKB">
        <authorList>
            <consortium name="WormBaseParasite"/>
        </authorList>
    </citation>
    <scope>IDENTIFICATION</scope>
</reference>
<protein>
    <submittedName>
        <fullName evidence="2">Uncharacterized protein</fullName>
    </submittedName>
</protein>
<sequence>MILKTQETINFGGGPTIKGDEFPPVVVGGDNSSATILGSSSAEISAFCGLDIKAIFGSTCVAILLQGAEDHYSKRLDCKQFRYILRFYDNDLGHENLENINFYKVHRKVAQPENFMLEEIEILILSEKRECDENEIFFKEFFVDVRFVVQMVRTCINSHRKFLTKLLQVGKTCGG</sequence>
<proteinExistence type="predicted"/>
<name>A0A915HPQ4_ROMCU</name>
<keyword evidence="1" id="KW-1185">Reference proteome</keyword>
<dbReference type="WBParaSite" id="nRc.2.0.1.t03933-RA">
    <property type="protein sequence ID" value="nRc.2.0.1.t03933-RA"/>
    <property type="gene ID" value="nRc.2.0.1.g03933"/>
</dbReference>
<evidence type="ECO:0000313" key="2">
    <source>
        <dbReference type="WBParaSite" id="nRc.2.0.1.t03933-RA"/>
    </source>
</evidence>
<organism evidence="1 2">
    <name type="scientific">Romanomermis culicivorax</name>
    <name type="common">Nematode worm</name>
    <dbReference type="NCBI Taxonomy" id="13658"/>
    <lineage>
        <taxon>Eukaryota</taxon>
        <taxon>Metazoa</taxon>
        <taxon>Ecdysozoa</taxon>
        <taxon>Nematoda</taxon>
        <taxon>Enoplea</taxon>
        <taxon>Dorylaimia</taxon>
        <taxon>Mermithida</taxon>
        <taxon>Mermithoidea</taxon>
        <taxon>Mermithidae</taxon>
        <taxon>Romanomermis</taxon>
    </lineage>
</organism>
<dbReference type="Proteomes" id="UP000887565">
    <property type="component" value="Unplaced"/>
</dbReference>
<evidence type="ECO:0000313" key="1">
    <source>
        <dbReference type="Proteomes" id="UP000887565"/>
    </source>
</evidence>
<dbReference type="AlphaFoldDB" id="A0A915HPQ4"/>